<evidence type="ECO:0000313" key="2">
    <source>
        <dbReference type="Proteomes" id="UP000814176"/>
    </source>
</evidence>
<evidence type="ECO:0000313" key="1">
    <source>
        <dbReference type="EMBL" id="KAH9831479.1"/>
    </source>
</evidence>
<protein>
    <submittedName>
        <fullName evidence="1">Uncharacterized protein</fullName>
    </submittedName>
</protein>
<dbReference type="RefSeq" id="XP_047774606.1">
    <property type="nucleotide sequence ID" value="XM_047917690.1"/>
</dbReference>
<dbReference type="Proteomes" id="UP000814176">
    <property type="component" value="Unassembled WGS sequence"/>
</dbReference>
<dbReference type="GeneID" id="71998422"/>
<sequence length="220" mass="23715">MAVKVKRPLGTEGSGVWSTPRTIVSRAVRETNRRQDHECRSTVIPTIANVGESAKDPEGKHIYGSYTLRPNVPPAFISRAKQCCLPYSRTALCARTQAAAPHHHIESITIPGGYGVRRDVASSSFSRKCKSQGILVHTPPERNTSVVCAAGHFTETISCTGSTLGSVHVVTLAAPSGHFRCPYYVGTGYKCVVVQYSRARAVHVAEPSTAVTLMLNNQAN</sequence>
<gene>
    <name evidence="1" type="ORF">C8Q71DRAFT_305280</name>
</gene>
<name>A0ABQ8K4Q9_9APHY</name>
<proteinExistence type="predicted"/>
<organism evidence="1 2">
    <name type="scientific">Rhodofomes roseus</name>
    <dbReference type="NCBI Taxonomy" id="34475"/>
    <lineage>
        <taxon>Eukaryota</taxon>
        <taxon>Fungi</taxon>
        <taxon>Dikarya</taxon>
        <taxon>Basidiomycota</taxon>
        <taxon>Agaricomycotina</taxon>
        <taxon>Agaricomycetes</taxon>
        <taxon>Polyporales</taxon>
        <taxon>Rhodofomes</taxon>
    </lineage>
</organism>
<keyword evidence="2" id="KW-1185">Reference proteome</keyword>
<dbReference type="EMBL" id="JADCUA010000026">
    <property type="protein sequence ID" value="KAH9831479.1"/>
    <property type="molecule type" value="Genomic_DNA"/>
</dbReference>
<comment type="caution">
    <text evidence="1">The sequence shown here is derived from an EMBL/GenBank/DDBJ whole genome shotgun (WGS) entry which is preliminary data.</text>
</comment>
<reference evidence="1 2" key="1">
    <citation type="journal article" date="2021" name="Environ. Microbiol.">
        <title>Gene family expansions and transcriptome signatures uncover fungal adaptations to wood decay.</title>
        <authorList>
            <person name="Hage H."/>
            <person name="Miyauchi S."/>
            <person name="Viragh M."/>
            <person name="Drula E."/>
            <person name="Min B."/>
            <person name="Chaduli D."/>
            <person name="Navarro D."/>
            <person name="Favel A."/>
            <person name="Norest M."/>
            <person name="Lesage-Meessen L."/>
            <person name="Balint B."/>
            <person name="Merenyi Z."/>
            <person name="de Eugenio L."/>
            <person name="Morin E."/>
            <person name="Martinez A.T."/>
            <person name="Baldrian P."/>
            <person name="Stursova M."/>
            <person name="Martinez M.J."/>
            <person name="Novotny C."/>
            <person name="Magnuson J.K."/>
            <person name="Spatafora J.W."/>
            <person name="Maurice S."/>
            <person name="Pangilinan J."/>
            <person name="Andreopoulos W."/>
            <person name="LaButti K."/>
            <person name="Hundley H."/>
            <person name="Na H."/>
            <person name="Kuo A."/>
            <person name="Barry K."/>
            <person name="Lipzen A."/>
            <person name="Henrissat B."/>
            <person name="Riley R."/>
            <person name="Ahrendt S."/>
            <person name="Nagy L.G."/>
            <person name="Grigoriev I.V."/>
            <person name="Martin F."/>
            <person name="Rosso M.N."/>
        </authorList>
    </citation>
    <scope>NUCLEOTIDE SEQUENCE [LARGE SCALE GENOMIC DNA]</scope>
    <source>
        <strain evidence="1 2">CIRM-BRFM 1785</strain>
    </source>
</reference>
<accession>A0ABQ8K4Q9</accession>